<feature type="transmembrane region" description="Helical" evidence="2">
    <location>
        <begin position="185"/>
        <end position="204"/>
    </location>
</feature>
<feature type="transmembrane region" description="Helical" evidence="2">
    <location>
        <begin position="64"/>
        <end position="85"/>
    </location>
</feature>
<feature type="transmembrane region" description="Helical" evidence="2">
    <location>
        <begin position="224"/>
        <end position="252"/>
    </location>
</feature>
<dbReference type="Pfam" id="PF19590">
    <property type="entry name" value="TrbL_3"/>
    <property type="match status" value="1"/>
</dbReference>
<name>A0ABU0AQA1_9BACI</name>
<protein>
    <submittedName>
        <fullName evidence="3">Uncharacterized protein</fullName>
    </submittedName>
</protein>
<dbReference type="EMBL" id="JAUSUB010000041">
    <property type="protein sequence ID" value="MDQ0273492.1"/>
    <property type="molecule type" value="Genomic_DNA"/>
</dbReference>
<evidence type="ECO:0000256" key="1">
    <source>
        <dbReference type="SAM" id="MobiDB-lite"/>
    </source>
</evidence>
<keyword evidence="2" id="KW-1133">Transmembrane helix</keyword>
<dbReference type="Proteomes" id="UP001238088">
    <property type="component" value="Unassembled WGS sequence"/>
</dbReference>
<sequence length="1117" mass="119346">MLGAAAEKIIEIFESLIKFLFDSLIEPFTGLSQLKDLVFGMNDDGKLVWSTFKASDLNDALNPVYYSMFTLSGFFIVAFIVIYGMRIAGAPINPHRRNELIEFFKDLLLVGIVLVNLPILYDLLFTINDGIIKMFNGAYESSLDKIKEETTEDVSGVMGYIFIQLILFGLMIWANFYYMMRKVTLIILMGMGPLMMVFWLHPQFKPITSSWLKELIGSIFVQSIHAFVFWTVATLSSTSDGFVETVIVYLIFIPISEAVRKLLGMGGDMQGGLSKAGAMLGMGALAGMYGSVKGAIGDKSVSGAIKGMYSGAKDRIQGKGNGQEEGTKTMGAMAGSDKGTTSNAEKMLKAGDITSRFGKAVAGMAGAVAGSPMGPVASIMGATAGSAAGGAIGGLAGRVGSSAHQGILARNRKGLDAFKSGGIGKNGAGFDENFANAVADSETLSWANQNKDAEMARLKELHPNASKGELENKFSQIAASKRTGFYNKAKSIYGSANKESEGFTNPSTMINASSDAMANQWAHDNKDKFLSNYATQNPQKAGESNEDYTARAMTAFTSKKEQMKNAFMDRGNSVASSLSGDPNEPISKKEFNSRLSSAIKDIPEVGNVNSISAAGNDAVNHVQGASLLQSSGKPNTAFLAGRMANMKTQDMKNEFIAAQTANGVSQATAANMWKEKMPSLHSDNLKMYTDSAKTADNATFSNGFAGSMERMQDLGKKSGSYLAAGSGIPGFVNSTKKLGSALSTGASQANASMAVNSQFGESGLLTTMSGVRQAATDGLRSTFDSIAEQSGGAVQAQQNFQNVAGYSAGMLFGAKAYQGAKSLASRHSPFANQVQNEIKSPSEVIQMAQTVTDDHGNKMIAPGAIRQVFTPNESYVEVRTKSGDSQIVSRKSAGHSGLRSGDVVYQDLDMQGDSLIARSSSSGAPSTYRLDSGGGRVPTPMNLSSNPNELLGNPSLRGRHSPISKPNVPSYSQSVDAGQFHIEDMVDSGMENFQVVMEKDRQFVTGSKEGVTYRLSPIFSGDSRLQNDETIQIPVKVDRKQLKPLSPTAGSSIAINSTNGTPNMSTYTDYNQTPTTPYYSAESISELITSRDTLRINRGLNKRKQIDLVRRKQGLLG</sequence>
<feature type="region of interest" description="Disordered" evidence="1">
    <location>
        <begin position="918"/>
        <end position="949"/>
    </location>
</feature>
<evidence type="ECO:0000256" key="2">
    <source>
        <dbReference type="SAM" id="Phobius"/>
    </source>
</evidence>
<feature type="region of interest" description="Disordered" evidence="1">
    <location>
        <begin position="316"/>
        <end position="341"/>
    </location>
</feature>
<gene>
    <name evidence="3" type="ORF">J2S17_005424</name>
</gene>
<keyword evidence="2" id="KW-0812">Transmembrane</keyword>
<evidence type="ECO:0000313" key="3">
    <source>
        <dbReference type="EMBL" id="MDQ0273492.1"/>
    </source>
</evidence>
<dbReference type="RefSeq" id="WP_307479678.1">
    <property type="nucleotide sequence ID" value="NZ_JAUSUB010000041.1"/>
</dbReference>
<feature type="transmembrane region" description="Helical" evidence="2">
    <location>
        <begin position="106"/>
        <end position="127"/>
    </location>
</feature>
<comment type="caution">
    <text evidence="3">The sequence shown here is derived from an EMBL/GenBank/DDBJ whole genome shotgun (WGS) entry which is preliminary data.</text>
</comment>
<reference evidence="3 4" key="1">
    <citation type="submission" date="2023-07" db="EMBL/GenBank/DDBJ databases">
        <title>Genomic Encyclopedia of Type Strains, Phase IV (KMG-IV): sequencing the most valuable type-strain genomes for metagenomic binning, comparative biology and taxonomic classification.</title>
        <authorList>
            <person name="Goeker M."/>
        </authorList>
    </citation>
    <scope>NUCLEOTIDE SEQUENCE [LARGE SCALE GENOMIC DNA]</scope>
    <source>
        <strain evidence="3 4">DSM 23494</strain>
    </source>
</reference>
<dbReference type="InterPro" id="IPR045782">
    <property type="entry name" value="TrbL_3"/>
</dbReference>
<evidence type="ECO:0000313" key="4">
    <source>
        <dbReference type="Proteomes" id="UP001238088"/>
    </source>
</evidence>
<keyword evidence="4" id="KW-1185">Reference proteome</keyword>
<organism evidence="3 4">
    <name type="scientific">Cytobacillus purgationiresistens</name>
    <dbReference type="NCBI Taxonomy" id="863449"/>
    <lineage>
        <taxon>Bacteria</taxon>
        <taxon>Bacillati</taxon>
        <taxon>Bacillota</taxon>
        <taxon>Bacilli</taxon>
        <taxon>Bacillales</taxon>
        <taxon>Bacillaceae</taxon>
        <taxon>Cytobacillus</taxon>
    </lineage>
</organism>
<proteinExistence type="predicted"/>
<accession>A0ABU0AQA1</accession>
<keyword evidence="2" id="KW-0472">Membrane</keyword>
<feature type="transmembrane region" description="Helical" evidence="2">
    <location>
        <begin position="157"/>
        <end position="178"/>
    </location>
</feature>